<reference evidence="1 2" key="1">
    <citation type="submission" date="2021-01" db="EMBL/GenBank/DDBJ databases">
        <title>Whole genome sequence of Paenibacillus sonchi LMG 24727 for comparative genomics.</title>
        <authorList>
            <person name="Lee G."/>
            <person name="Kim M.-J."/>
            <person name="Lim K."/>
            <person name="Shin J.-H."/>
        </authorList>
    </citation>
    <scope>NUCLEOTIDE SEQUENCE [LARGE SCALE GENOMIC DNA]</scope>
    <source>
        <strain evidence="1 2">LMG 24727</strain>
    </source>
</reference>
<evidence type="ECO:0000313" key="1">
    <source>
        <dbReference type="EMBL" id="QQZ62912.1"/>
    </source>
</evidence>
<evidence type="ECO:0000313" key="2">
    <source>
        <dbReference type="Proteomes" id="UP000595841"/>
    </source>
</evidence>
<organism evidence="1 2">
    <name type="scientific">Paenibacillus sonchi</name>
    <dbReference type="NCBI Taxonomy" id="373687"/>
    <lineage>
        <taxon>Bacteria</taxon>
        <taxon>Bacillati</taxon>
        <taxon>Bacillota</taxon>
        <taxon>Bacilli</taxon>
        <taxon>Bacillales</taxon>
        <taxon>Paenibacillaceae</taxon>
        <taxon>Paenibacillus</taxon>
        <taxon>Paenibacillus sonchi group</taxon>
    </lineage>
</organism>
<protein>
    <submittedName>
        <fullName evidence="1">Uncharacterized protein</fullName>
    </submittedName>
</protein>
<proteinExistence type="predicted"/>
<sequence>MFHARRLATEPTTALLPLFHALQLAAELTTAFLPLFHARRPAGGGAIPFARLRLKSPLH</sequence>
<name>A0A974PFB4_9BACL</name>
<keyword evidence="2" id="KW-1185">Reference proteome</keyword>
<dbReference type="AlphaFoldDB" id="A0A974PFB4"/>
<dbReference type="KEGG" id="pson:JI735_10530"/>
<dbReference type="Proteomes" id="UP000595841">
    <property type="component" value="Chromosome"/>
</dbReference>
<dbReference type="EMBL" id="CP068595">
    <property type="protein sequence ID" value="QQZ62912.1"/>
    <property type="molecule type" value="Genomic_DNA"/>
</dbReference>
<accession>A0A974PFB4</accession>
<gene>
    <name evidence="1" type="ORF">JI735_10530</name>
</gene>